<protein>
    <recommendedName>
        <fullName evidence="2">ShKT domain-containing protein</fullName>
    </recommendedName>
</protein>
<proteinExistence type="predicted"/>
<organism evidence="3 4">
    <name type="scientific">Calocera cornea HHB12733</name>
    <dbReference type="NCBI Taxonomy" id="1353952"/>
    <lineage>
        <taxon>Eukaryota</taxon>
        <taxon>Fungi</taxon>
        <taxon>Dikarya</taxon>
        <taxon>Basidiomycota</taxon>
        <taxon>Agaricomycotina</taxon>
        <taxon>Dacrymycetes</taxon>
        <taxon>Dacrymycetales</taxon>
        <taxon>Dacrymycetaceae</taxon>
        <taxon>Calocera</taxon>
    </lineage>
</organism>
<feature type="domain" description="ShKT" evidence="2">
    <location>
        <begin position="34"/>
        <end position="61"/>
    </location>
</feature>
<evidence type="ECO:0000259" key="2">
    <source>
        <dbReference type="Pfam" id="PF01549"/>
    </source>
</evidence>
<sequence length="62" mass="6577">MKFSAIAVIALLAAIVVAVPAPIPGDIAVPGKPSDCPKFKHLCNDPRWKALMKQQCAHTCGH</sequence>
<dbReference type="Proteomes" id="UP000076842">
    <property type="component" value="Unassembled WGS sequence"/>
</dbReference>
<feature type="signal peptide" evidence="1">
    <location>
        <begin position="1"/>
        <end position="18"/>
    </location>
</feature>
<dbReference type="OrthoDB" id="5863778at2759"/>
<accession>A0A165DX09</accession>
<evidence type="ECO:0000313" key="3">
    <source>
        <dbReference type="EMBL" id="KZT53714.1"/>
    </source>
</evidence>
<dbReference type="InParanoid" id="A0A165DX09"/>
<dbReference type="Pfam" id="PF01549">
    <property type="entry name" value="ShK"/>
    <property type="match status" value="1"/>
</dbReference>
<reference evidence="3 4" key="1">
    <citation type="journal article" date="2016" name="Mol. Biol. Evol.">
        <title>Comparative Genomics of Early-Diverging Mushroom-Forming Fungi Provides Insights into the Origins of Lignocellulose Decay Capabilities.</title>
        <authorList>
            <person name="Nagy L.G."/>
            <person name="Riley R."/>
            <person name="Tritt A."/>
            <person name="Adam C."/>
            <person name="Daum C."/>
            <person name="Floudas D."/>
            <person name="Sun H."/>
            <person name="Yadav J.S."/>
            <person name="Pangilinan J."/>
            <person name="Larsson K.H."/>
            <person name="Matsuura K."/>
            <person name="Barry K."/>
            <person name="Labutti K."/>
            <person name="Kuo R."/>
            <person name="Ohm R.A."/>
            <person name="Bhattacharya S.S."/>
            <person name="Shirouzu T."/>
            <person name="Yoshinaga Y."/>
            <person name="Martin F.M."/>
            <person name="Grigoriev I.V."/>
            <person name="Hibbett D.S."/>
        </authorList>
    </citation>
    <scope>NUCLEOTIDE SEQUENCE [LARGE SCALE GENOMIC DNA]</scope>
    <source>
        <strain evidence="3 4">HHB12733</strain>
    </source>
</reference>
<evidence type="ECO:0000313" key="4">
    <source>
        <dbReference type="Proteomes" id="UP000076842"/>
    </source>
</evidence>
<dbReference type="Gene3D" id="1.10.10.1870">
    <property type="entry name" value="ShTK domain-like"/>
    <property type="match status" value="1"/>
</dbReference>
<dbReference type="EMBL" id="KV424030">
    <property type="protein sequence ID" value="KZT53714.1"/>
    <property type="molecule type" value="Genomic_DNA"/>
</dbReference>
<keyword evidence="1" id="KW-0732">Signal</keyword>
<gene>
    <name evidence="3" type="ORF">CALCODRAFT_500749</name>
</gene>
<keyword evidence="4" id="KW-1185">Reference proteome</keyword>
<feature type="chain" id="PRO_5007856879" description="ShKT domain-containing protein" evidence="1">
    <location>
        <begin position="19"/>
        <end position="62"/>
    </location>
</feature>
<dbReference type="InterPro" id="IPR003582">
    <property type="entry name" value="ShKT_dom"/>
</dbReference>
<evidence type="ECO:0000256" key="1">
    <source>
        <dbReference type="SAM" id="SignalP"/>
    </source>
</evidence>
<dbReference type="AlphaFoldDB" id="A0A165DX09"/>
<name>A0A165DX09_9BASI</name>